<dbReference type="OrthoDB" id="7259884at2"/>
<dbReference type="Gene3D" id="3.40.190.10">
    <property type="entry name" value="Periplasmic binding protein-like II"/>
    <property type="match status" value="1"/>
</dbReference>
<gene>
    <name evidence="2" type="ORF">E2C06_09100</name>
</gene>
<dbReference type="PANTHER" id="PTHR42928:SF5">
    <property type="entry name" value="BLR1237 PROTEIN"/>
    <property type="match status" value="1"/>
</dbReference>
<comment type="caution">
    <text evidence="2">The sequence shown here is derived from an EMBL/GenBank/DDBJ whole genome shotgun (WGS) entry which is preliminary data.</text>
</comment>
<accession>A0A4R5QHL4</accession>
<comment type="similarity">
    <text evidence="1">Belongs to the UPF0065 (bug) family.</text>
</comment>
<name>A0A4R5QHL4_9PROT</name>
<dbReference type="CDD" id="cd13578">
    <property type="entry name" value="PBP2_Bug27"/>
    <property type="match status" value="1"/>
</dbReference>
<organism evidence="2 3">
    <name type="scientific">Dankookia rubra</name>
    <dbReference type="NCBI Taxonomy" id="1442381"/>
    <lineage>
        <taxon>Bacteria</taxon>
        <taxon>Pseudomonadati</taxon>
        <taxon>Pseudomonadota</taxon>
        <taxon>Alphaproteobacteria</taxon>
        <taxon>Acetobacterales</taxon>
        <taxon>Roseomonadaceae</taxon>
        <taxon>Dankookia</taxon>
    </lineage>
</organism>
<dbReference type="InterPro" id="IPR042100">
    <property type="entry name" value="Bug_dom1"/>
</dbReference>
<dbReference type="Pfam" id="PF03401">
    <property type="entry name" value="TctC"/>
    <property type="match status" value="1"/>
</dbReference>
<evidence type="ECO:0000313" key="2">
    <source>
        <dbReference type="EMBL" id="TDH62842.1"/>
    </source>
</evidence>
<proteinExistence type="inferred from homology"/>
<reference evidence="2 3" key="1">
    <citation type="journal article" date="2016" name="J. Microbiol.">
        <title>Dankookia rubra gen. nov., sp. nov., an alphaproteobacterium isolated from sediment of a shallow stream.</title>
        <authorList>
            <person name="Kim W.H."/>
            <person name="Kim D.H."/>
            <person name="Kang K."/>
            <person name="Ahn T.Y."/>
        </authorList>
    </citation>
    <scope>NUCLEOTIDE SEQUENCE [LARGE SCALE GENOMIC DNA]</scope>
    <source>
        <strain evidence="2 3">JCM30602</strain>
    </source>
</reference>
<dbReference type="PIRSF" id="PIRSF017082">
    <property type="entry name" value="YflP"/>
    <property type="match status" value="1"/>
</dbReference>
<keyword evidence="3" id="KW-1185">Reference proteome</keyword>
<evidence type="ECO:0000313" key="3">
    <source>
        <dbReference type="Proteomes" id="UP000295096"/>
    </source>
</evidence>
<evidence type="ECO:0000256" key="1">
    <source>
        <dbReference type="ARBA" id="ARBA00006987"/>
    </source>
</evidence>
<dbReference type="InterPro" id="IPR006311">
    <property type="entry name" value="TAT_signal"/>
</dbReference>
<dbReference type="EMBL" id="SMSJ01000008">
    <property type="protein sequence ID" value="TDH62842.1"/>
    <property type="molecule type" value="Genomic_DNA"/>
</dbReference>
<protein>
    <submittedName>
        <fullName evidence="2">Tripartite tricarboxylate transporter substrate binding protein</fullName>
    </submittedName>
</protein>
<dbReference type="PANTHER" id="PTHR42928">
    <property type="entry name" value="TRICARBOXYLATE-BINDING PROTEIN"/>
    <property type="match status" value="1"/>
</dbReference>
<dbReference type="InterPro" id="IPR005064">
    <property type="entry name" value="BUG"/>
</dbReference>
<dbReference type="SUPFAM" id="SSF53850">
    <property type="entry name" value="Periplasmic binding protein-like II"/>
    <property type="match status" value="1"/>
</dbReference>
<dbReference type="Gene3D" id="3.40.190.150">
    <property type="entry name" value="Bordetella uptake gene, domain 1"/>
    <property type="match status" value="1"/>
</dbReference>
<dbReference type="Proteomes" id="UP000295096">
    <property type="component" value="Unassembled WGS sequence"/>
</dbReference>
<dbReference type="AlphaFoldDB" id="A0A4R5QHL4"/>
<sequence>MPDTAREKHQTMLTRRAMLAATAGLLTPAALGPAAAQTAAWPTRTIRLIVPFTPAGTTDIVARILAQRLSERLGQTMIIENRPGAGGNVGSDYVVKVDPDGYTFLMCTISSGAINYSLYGAKMPYKPDDLIDVGLMTQVPNLIFVTNDLPVKTLQELVAYAKKNPGKLNYGSSGIGTSLHMTGELLKTEAGIDLLHVPFRGAGPMLQEVIAGRIEVAVDNLPSVIGHIRDGRLRPLAITSTTRSAALPEVPTTAEAGYPGVQATAWFGVQAPLKTPQPIIDRLGAEIDAVMREPETRARVADLGGLPPGLTPDGGTTPAAFHAFVRSEIAKWAKVVKQSGATAE</sequence>
<dbReference type="PROSITE" id="PS51318">
    <property type="entry name" value="TAT"/>
    <property type="match status" value="1"/>
</dbReference>